<proteinExistence type="predicted"/>
<comment type="caution">
    <text evidence="4">The sequence shown here is derived from an EMBL/GenBank/DDBJ whole genome shotgun (WGS) entry which is preliminary data.</text>
</comment>
<evidence type="ECO:0000313" key="4">
    <source>
        <dbReference type="EMBL" id="GCC30371.1"/>
    </source>
</evidence>
<name>A0A401SIZ9_CHIPU</name>
<dbReference type="CDD" id="cd04376">
    <property type="entry name" value="RhoGAP_ARHGAP6"/>
    <property type="match status" value="1"/>
</dbReference>
<dbReference type="STRING" id="137246.A0A401SIZ9"/>
<sequence length="744" mass="84895">MSVSIPDTDIKAFTGDFTWNTMFGQSVILQPVPIQSLSELERARLQEVAFFHLQGKNLGCQITVPKDGPKRRKSFRRKKDALSKEKKDKESYPLGFGIPLSQVILNDRACKKKQDAMKEGRRDCLDLESTVMRFRAEKQHKHLYDSDAFLSEIVNEPLSPTFLDNLSRGHRRGAVSVDSITDLDDNQSRLLEALQLSLPLELERKSVRKTKKKLSLNPIFRQVPRIVQQCCQHIEKYGLQTVGIFRVGSSKKRVRQLRDDFDQGLQVVLDEEHSVHDVAALLKEFLRDMPDPLLPKELYSAFINTMTMKQKEQLSVLQLLIYLLPPCNCDTLLRLLELLSKVASHAHDSLGEDGQEMTGNKMTVVNLATIFGPNLLYREIQSEKDYSVQAAQVEESSAIIGVIQKMIENYSTLFVVSPEFQHEVLMGLMQTDNDVVHYLLRRKLKYQLGSNDESERFAKAERHCSKSTCDSWSSRSGDHTPMNISPSFCESPSVKDEKEMSPGSELFKVPEALSFFGKHGKAFSTESLKDSFEESGEEWSFGQRRASHSQENLTTTLLLEPTKGFVQDVEWRTQNTTLVPMNRSPDVSLATSSQPLYNRHQMLTSLNCTRFLTGSTEELKKNTKATSKLRRVRSDLHSKCGSPILHSCTDKTDRNFKKFSEVASSPDSEHLRKFLTTESGFILEASKRREALPNEKNREEMEAKVWVKRASEAYSPNKTQRQQQLQHCKFKDEQKKNSLRETAV</sequence>
<dbReference type="InterPro" id="IPR008936">
    <property type="entry name" value="Rho_GTPase_activation_prot"/>
</dbReference>
<evidence type="ECO:0000256" key="1">
    <source>
        <dbReference type="ARBA" id="ARBA00022468"/>
    </source>
</evidence>
<feature type="compositionally biased region" description="Polar residues" evidence="2">
    <location>
        <begin position="714"/>
        <end position="726"/>
    </location>
</feature>
<reference evidence="4 5" key="1">
    <citation type="journal article" date="2018" name="Nat. Ecol. Evol.">
        <title>Shark genomes provide insights into elasmobranch evolution and the origin of vertebrates.</title>
        <authorList>
            <person name="Hara Y"/>
            <person name="Yamaguchi K"/>
            <person name="Onimaru K"/>
            <person name="Kadota M"/>
            <person name="Koyanagi M"/>
            <person name="Keeley SD"/>
            <person name="Tatsumi K"/>
            <person name="Tanaka K"/>
            <person name="Motone F"/>
            <person name="Kageyama Y"/>
            <person name="Nozu R"/>
            <person name="Adachi N"/>
            <person name="Nishimura O"/>
            <person name="Nakagawa R"/>
            <person name="Tanegashima C"/>
            <person name="Kiyatake I"/>
            <person name="Matsumoto R"/>
            <person name="Murakumo K"/>
            <person name="Nishida K"/>
            <person name="Terakita A"/>
            <person name="Kuratani S"/>
            <person name="Sato K"/>
            <person name="Hyodo S Kuraku.S."/>
        </authorList>
    </citation>
    <scope>NUCLEOTIDE SEQUENCE [LARGE SCALE GENOMIC DNA]</scope>
</reference>
<dbReference type="GO" id="GO:0007165">
    <property type="term" value="P:signal transduction"/>
    <property type="evidence" value="ECO:0007669"/>
    <property type="project" value="InterPro"/>
</dbReference>
<dbReference type="SUPFAM" id="SSF48350">
    <property type="entry name" value="GTPase activation domain, GAP"/>
    <property type="match status" value="1"/>
</dbReference>
<dbReference type="EMBL" id="BEZZ01000299">
    <property type="protein sequence ID" value="GCC30371.1"/>
    <property type="molecule type" value="Genomic_DNA"/>
</dbReference>
<keyword evidence="5" id="KW-1185">Reference proteome</keyword>
<dbReference type="OMA" id="NTFEKWF"/>
<evidence type="ECO:0000256" key="2">
    <source>
        <dbReference type="SAM" id="MobiDB-lite"/>
    </source>
</evidence>
<feature type="region of interest" description="Disordered" evidence="2">
    <location>
        <begin position="65"/>
        <end position="86"/>
    </location>
</feature>
<dbReference type="InterPro" id="IPR041852">
    <property type="entry name" value="ARHGAP6_RhoGAP"/>
</dbReference>
<keyword evidence="1" id="KW-0343">GTPase activation</keyword>
<dbReference type="GO" id="GO:1902533">
    <property type="term" value="P:positive regulation of intracellular signal transduction"/>
    <property type="evidence" value="ECO:0007669"/>
    <property type="project" value="UniProtKB-ARBA"/>
</dbReference>
<dbReference type="PANTHER" id="PTHR12635:SF13">
    <property type="entry name" value="RHO GTPASE-ACTIVATING PROTEIN 6"/>
    <property type="match status" value="1"/>
</dbReference>
<dbReference type="Gene3D" id="1.10.555.10">
    <property type="entry name" value="Rho GTPase activation protein"/>
    <property type="match status" value="1"/>
</dbReference>
<dbReference type="OrthoDB" id="10024839at2759"/>
<accession>A0A401SIZ9</accession>
<feature type="compositionally biased region" description="Basic and acidic residues" evidence="2">
    <location>
        <begin position="729"/>
        <end position="744"/>
    </location>
</feature>
<evidence type="ECO:0000259" key="3">
    <source>
        <dbReference type="PROSITE" id="PS50238"/>
    </source>
</evidence>
<dbReference type="SMART" id="SM00324">
    <property type="entry name" value="RhoGAP"/>
    <property type="match status" value="1"/>
</dbReference>
<dbReference type="Pfam" id="PF00620">
    <property type="entry name" value="RhoGAP"/>
    <property type="match status" value="1"/>
</dbReference>
<feature type="compositionally biased region" description="Basic residues" evidence="2">
    <location>
        <begin position="69"/>
        <end position="79"/>
    </location>
</feature>
<dbReference type="AlphaFoldDB" id="A0A401SIZ9"/>
<protein>
    <recommendedName>
        <fullName evidence="3">Rho-GAP domain-containing protein</fullName>
    </recommendedName>
</protein>
<dbReference type="GO" id="GO:0005096">
    <property type="term" value="F:GTPase activator activity"/>
    <property type="evidence" value="ECO:0007669"/>
    <property type="project" value="UniProtKB-KW"/>
</dbReference>
<organism evidence="4 5">
    <name type="scientific">Chiloscyllium punctatum</name>
    <name type="common">Brownbanded bambooshark</name>
    <name type="synonym">Hemiscyllium punctatum</name>
    <dbReference type="NCBI Taxonomy" id="137246"/>
    <lineage>
        <taxon>Eukaryota</taxon>
        <taxon>Metazoa</taxon>
        <taxon>Chordata</taxon>
        <taxon>Craniata</taxon>
        <taxon>Vertebrata</taxon>
        <taxon>Chondrichthyes</taxon>
        <taxon>Elasmobranchii</taxon>
        <taxon>Galeomorphii</taxon>
        <taxon>Galeoidea</taxon>
        <taxon>Orectolobiformes</taxon>
        <taxon>Hemiscylliidae</taxon>
        <taxon>Chiloscyllium</taxon>
    </lineage>
</organism>
<feature type="domain" description="Rho-GAP" evidence="3">
    <location>
        <begin position="214"/>
        <end position="414"/>
    </location>
</feature>
<evidence type="ECO:0000313" key="5">
    <source>
        <dbReference type="Proteomes" id="UP000287033"/>
    </source>
</evidence>
<gene>
    <name evidence="4" type="ORF">chiPu_0008819</name>
</gene>
<feature type="region of interest" description="Disordered" evidence="2">
    <location>
        <begin position="713"/>
        <end position="744"/>
    </location>
</feature>
<dbReference type="PANTHER" id="PTHR12635">
    <property type="entry name" value="RHO-GTPASE-ACTIVATING PROTEIN 6 FAMILY MEMBER"/>
    <property type="match status" value="1"/>
</dbReference>
<feature type="region of interest" description="Disordered" evidence="2">
    <location>
        <begin position="469"/>
        <end position="501"/>
    </location>
</feature>
<dbReference type="FunFam" id="1.10.555.10:FF:000017">
    <property type="entry name" value="Rho GTPase activating protein 6"/>
    <property type="match status" value="1"/>
</dbReference>
<dbReference type="Proteomes" id="UP000287033">
    <property type="component" value="Unassembled WGS sequence"/>
</dbReference>
<dbReference type="PROSITE" id="PS50238">
    <property type="entry name" value="RHOGAP"/>
    <property type="match status" value="1"/>
</dbReference>
<dbReference type="InterPro" id="IPR037863">
    <property type="entry name" value="RHOGAP6/36"/>
</dbReference>
<dbReference type="InterPro" id="IPR000198">
    <property type="entry name" value="RhoGAP_dom"/>
</dbReference>
<dbReference type="GO" id="GO:0005856">
    <property type="term" value="C:cytoskeleton"/>
    <property type="evidence" value="ECO:0007669"/>
    <property type="project" value="UniProtKB-ARBA"/>
</dbReference>